<sequence>MITWADGGGNGDAGKSSQNGKSVAAGPVRPEEGAKVA</sequence>
<dbReference type="Proteomes" id="UP001243364">
    <property type="component" value="Unassembled WGS sequence"/>
</dbReference>
<feature type="compositionally biased region" description="Gly residues" evidence="1">
    <location>
        <begin position="1"/>
        <end position="12"/>
    </location>
</feature>
<feature type="region of interest" description="Disordered" evidence="1">
    <location>
        <begin position="1"/>
        <end position="37"/>
    </location>
</feature>
<organism evidence="2 3">
    <name type="scientific">Streptomyces achromogenes</name>
    <dbReference type="NCBI Taxonomy" id="67255"/>
    <lineage>
        <taxon>Bacteria</taxon>
        <taxon>Bacillati</taxon>
        <taxon>Actinomycetota</taxon>
        <taxon>Actinomycetes</taxon>
        <taxon>Kitasatosporales</taxon>
        <taxon>Streptomycetaceae</taxon>
        <taxon>Streptomyces</taxon>
    </lineage>
</organism>
<evidence type="ECO:0000256" key="1">
    <source>
        <dbReference type="SAM" id="MobiDB-lite"/>
    </source>
</evidence>
<proteinExistence type="predicted"/>
<keyword evidence="3" id="KW-1185">Reference proteome</keyword>
<comment type="caution">
    <text evidence="2">The sequence shown here is derived from an EMBL/GenBank/DDBJ whole genome shotgun (WGS) entry which is preliminary data.</text>
</comment>
<reference evidence="2 3" key="1">
    <citation type="submission" date="2023-07" db="EMBL/GenBank/DDBJ databases">
        <title>Comparative genomics of wheat-associated soil bacteria to identify genetic determinants of phenazine resistance.</title>
        <authorList>
            <person name="Mouncey N."/>
        </authorList>
    </citation>
    <scope>NUCLEOTIDE SEQUENCE [LARGE SCALE GENOMIC DNA]</scope>
    <source>
        <strain evidence="2 3">W4I19-2</strain>
    </source>
</reference>
<accession>A0ABU0QAI0</accession>
<dbReference type="EMBL" id="JAUSYA010000001">
    <property type="protein sequence ID" value="MDQ0687664.1"/>
    <property type="molecule type" value="Genomic_DNA"/>
</dbReference>
<name>A0ABU0QAI0_STRAH</name>
<evidence type="ECO:0000313" key="3">
    <source>
        <dbReference type="Proteomes" id="UP001243364"/>
    </source>
</evidence>
<gene>
    <name evidence="2" type="ORF">QFZ56_006627</name>
</gene>
<protein>
    <submittedName>
        <fullName evidence="2">Uncharacterized protein</fullName>
    </submittedName>
</protein>
<evidence type="ECO:0000313" key="2">
    <source>
        <dbReference type="EMBL" id="MDQ0687664.1"/>
    </source>
</evidence>